<dbReference type="Proteomes" id="UP000029843">
    <property type="component" value="Unassembled WGS sequence"/>
</dbReference>
<evidence type="ECO:0000313" key="2">
    <source>
        <dbReference type="Proteomes" id="UP000029843"/>
    </source>
</evidence>
<comment type="caution">
    <text evidence="1">The sequence shown here is derived from an EMBL/GenBank/DDBJ whole genome shotgun (WGS) entry which is preliminary data.</text>
</comment>
<dbReference type="OrthoDB" id="5918584at2"/>
<dbReference type="EMBL" id="JQED01000056">
    <property type="protein sequence ID" value="KGJ86754.1"/>
    <property type="molecule type" value="Genomic_DNA"/>
</dbReference>
<proteinExistence type="predicted"/>
<accession>A0A099K7K2</accession>
<dbReference type="PATRIC" id="fig|28229.4.peg.4422"/>
<name>A0A099K7K2_COLPS</name>
<dbReference type="RefSeq" id="WP_033095953.1">
    <property type="nucleotide sequence ID" value="NZ_JQED01000056.1"/>
</dbReference>
<gene>
    <name evidence="1" type="ORF">ND2E_0926</name>
</gene>
<dbReference type="AlphaFoldDB" id="A0A099K7K2"/>
<organism evidence="1 2">
    <name type="scientific">Colwellia psychrerythraea</name>
    <name type="common">Vibrio psychroerythus</name>
    <dbReference type="NCBI Taxonomy" id="28229"/>
    <lineage>
        <taxon>Bacteria</taxon>
        <taxon>Pseudomonadati</taxon>
        <taxon>Pseudomonadota</taxon>
        <taxon>Gammaproteobacteria</taxon>
        <taxon>Alteromonadales</taxon>
        <taxon>Colwelliaceae</taxon>
        <taxon>Colwellia</taxon>
    </lineage>
</organism>
<protein>
    <submittedName>
        <fullName evidence="1">Uncharacterized protein</fullName>
    </submittedName>
</protein>
<evidence type="ECO:0000313" key="1">
    <source>
        <dbReference type="EMBL" id="KGJ86754.1"/>
    </source>
</evidence>
<sequence>MNNFIISRINTSLGIYRISGYWGHEDEEDGKIDVSSIEVMGTDGWVLLNHTSDNVMNIISALRPALTKHLLAKSK</sequence>
<reference evidence="1 2" key="1">
    <citation type="submission" date="2014-08" db="EMBL/GenBank/DDBJ databases">
        <title>Genomic and Phenotypic Diversity of Colwellia psychrerythraea strains from Disparate Marine Basins.</title>
        <authorList>
            <person name="Techtmann S.M."/>
            <person name="Stelling S.C."/>
            <person name="Utturkar S.M."/>
            <person name="Alshibli N."/>
            <person name="Harris A."/>
            <person name="Brown S.D."/>
            <person name="Hazen T.C."/>
        </authorList>
    </citation>
    <scope>NUCLEOTIDE SEQUENCE [LARGE SCALE GENOMIC DNA]</scope>
    <source>
        <strain evidence="1 2">ND2E</strain>
    </source>
</reference>